<evidence type="ECO:0000313" key="3">
    <source>
        <dbReference type="EMBL" id="GII31618.1"/>
    </source>
</evidence>
<comment type="caution">
    <text evidence="3">The sequence shown here is derived from an EMBL/GenBank/DDBJ whole genome shotgun (WGS) entry which is preliminary data.</text>
</comment>
<gene>
    <name evidence="3" type="ORF">Pmi06nite_50600</name>
</gene>
<organism evidence="3 4">
    <name type="scientific">Planotetraspora mira</name>
    <dbReference type="NCBI Taxonomy" id="58121"/>
    <lineage>
        <taxon>Bacteria</taxon>
        <taxon>Bacillati</taxon>
        <taxon>Actinomycetota</taxon>
        <taxon>Actinomycetes</taxon>
        <taxon>Streptosporangiales</taxon>
        <taxon>Streptosporangiaceae</taxon>
        <taxon>Planotetraspora</taxon>
    </lineage>
</organism>
<protein>
    <submittedName>
        <fullName evidence="3">SGNH hydrolase</fullName>
    </submittedName>
</protein>
<dbReference type="PANTHER" id="PTHR43784:SF2">
    <property type="entry name" value="GDSL-LIKE LIPASE_ACYLHYDROLASE, PUTATIVE (AFU_ORTHOLOGUE AFUA_2G00820)-RELATED"/>
    <property type="match status" value="1"/>
</dbReference>
<dbReference type="Pfam" id="PF13472">
    <property type="entry name" value="Lipase_GDSL_2"/>
    <property type="match status" value="1"/>
</dbReference>
<dbReference type="CDD" id="cd01832">
    <property type="entry name" value="SGNH_hydrolase_like_1"/>
    <property type="match status" value="1"/>
</dbReference>
<dbReference type="AlphaFoldDB" id="A0A8J3TSC6"/>
<dbReference type="EMBL" id="BOOO01000029">
    <property type="protein sequence ID" value="GII31618.1"/>
    <property type="molecule type" value="Genomic_DNA"/>
</dbReference>
<keyword evidence="4" id="KW-1185">Reference proteome</keyword>
<evidence type="ECO:0000256" key="1">
    <source>
        <dbReference type="SAM" id="MobiDB-lite"/>
    </source>
</evidence>
<evidence type="ECO:0000313" key="4">
    <source>
        <dbReference type="Proteomes" id="UP000650628"/>
    </source>
</evidence>
<proteinExistence type="predicted"/>
<dbReference type="Proteomes" id="UP000650628">
    <property type="component" value="Unassembled WGS sequence"/>
</dbReference>
<dbReference type="RefSeq" id="WP_203955548.1">
    <property type="nucleotide sequence ID" value="NZ_BOOO01000029.1"/>
</dbReference>
<keyword evidence="3" id="KW-0378">Hydrolase</keyword>
<dbReference type="GO" id="GO:0016787">
    <property type="term" value="F:hydrolase activity"/>
    <property type="evidence" value="ECO:0007669"/>
    <property type="project" value="UniProtKB-KW"/>
</dbReference>
<dbReference type="Gene3D" id="3.40.50.1110">
    <property type="entry name" value="SGNH hydrolase"/>
    <property type="match status" value="1"/>
</dbReference>
<dbReference type="InterPro" id="IPR036514">
    <property type="entry name" value="SGNH_hydro_sf"/>
</dbReference>
<dbReference type="InterPro" id="IPR053140">
    <property type="entry name" value="GDSL_Rv0518-like"/>
</dbReference>
<reference evidence="3 4" key="1">
    <citation type="submission" date="2021-01" db="EMBL/GenBank/DDBJ databases">
        <title>Whole genome shotgun sequence of Planotetraspora mira NBRC 15435.</title>
        <authorList>
            <person name="Komaki H."/>
            <person name="Tamura T."/>
        </authorList>
    </citation>
    <scope>NUCLEOTIDE SEQUENCE [LARGE SCALE GENOMIC DNA]</scope>
    <source>
        <strain evidence="3 4">NBRC 15435</strain>
    </source>
</reference>
<dbReference type="SUPFAM" id="SSF52266">
    <property type="entry name" value="SGNH hydrolase"/>
    <property type="match status" value="1"/>
</dbReference>
<accession>A0A8J3TSC6</accession>
<dbReference type="InterPro" id="IPR013830">
    <property type="entry name" value="SGNH_hydro"/>
</dbReference>
<feature type="domain" description="SGNH hydrolase-type esterase" evidence="2">
    <location>
        <begin position="7"/>
        <end position="183"/>
    </location>
</feature>
<name>A0A8J3TSC6_9ACTN</name>
<evidence type="ECO:0000259" key="2">
    <source>
        <dbReference type="Pfam" id="PF13472"/>
    </source>
</evidence>
<feature type="region of interest" description="Disordered" evidence="1">
    <location>
        <begin position="278"/>
        <end position="300"/>
    </location>
</feature>
<sequence length="300" mass="32373">MATRLVALGDSVTAGLGDPLPGGGWRGYAAILADALGPHGQVEFSNVATSGATSRDLAADQLPRALSLRPTLATVLAGVNDTLRGTFELTAIASDIEEVVGGLRRTGATVLTIRLPDPGLMLGIPDLVRRPLTRRVRAINTILDHVARRYDTVHVDPACHPALYERRMWGVDRLHPSERGHRLLARLIATELVARGVPLDAMPDAEPSGANPSAWASARWMAVEGTGWVVRRSRDFLPELARLVLSEAWHDVRGRAALLDQRFHTDLDHALRHLGARPVVTGPRRTPSPSPHVATEDACP</sequence>
<dbReference type="PANTHER" id="PTHR43784">
    <property type="entry name" value="GDSL-LIKE LIPASE/ACYLHYDROLASE, PUTATIVE (AFU_ORTHOLOGUE AFUA_2G00820)-RELATED"/>
    <property type="match status" value="1"/>
</dbReference>